<dbReference type="AlphaFoldDB" id="A0AA36GDD9"/>
<dbReference type="EMBL" id="CATQJL010000001">
    <property type="protein sequence ID" value="CAJ0588159.1"/>
    <property type="molecule type" value="Genomic_DNA"/>
</dbReference>
<feature type="transmembrane region" description="Helical" evidence="1">
    <location>
        <begin position="20"/>
        <end position="41"/>
    </location>
</feature>
<feature type="transmembrane region" description="Helical" evidence="1">
    <location>
        <begin position="53"/>
        <end position="75"/>
    </location>
</feature>
<organism evidence="3 4">
    <name type="scientific">Cylicocyclus nassatus</name>
    <name type="common">Nematode worm</name>
    <dbReference type="NCBI Taxonomy" id="53992"/>
    <lineage>
        <taxon>Eukaryota</taxon>
        <taxon>Metazoa</taxon>
        <taxon>Ecdysozoa</taxon>
        <taxon>Nematoda</taxon>
        <taxon>Chromadorea</taxon>
        <taxon>Rhabditida</taxon>
        <taxon>Rhabditina</taxon>
        <taxon>Rhabditomorpha</taxon>
        <taxon>Strongyloidea</taxon>
        <taxon>Strongylidae</taxon>
        <taxon>Cylicocyclus</taxon>
    </lineage>
</organism>
<keyword evidence="1" id="KW-1133">Transmembrane helix</keyword>
<reference evidence="3" key="1">
    <citation type="submission" date="2023-07" db="EMBL/GenBank/DDBJ databases">
        <authorList>
            <consortium name="CYATHOMIX"/>
        </authorList>
    </citation>
    <scope>NUCLEOTIDE SEQUENCE</scope>
    <source>
        <strain evidence="3">N/A</strain>
    </source>
</reference>
<comment type="caution">
    <text evidence="3">The sequence shown here is derived from an EMBL/GenBank/DDBJ whole genome shotgun (WGS) entry which is preliminary data.</text>
</comment>
<accession>A0AA36GDD9</accession>
<keyword evidence="4" id="KW-1185">Reference proteome</keyword>
<evidence type="ECO:0000256" key="1">
    <source>
        <dbReference type="SAM" id="Phobius"/>
    </source>
</evidence>
<keyword evidence="1" id="KW-0812">Transmembrane</keyword>
<protein>
    <recommendedName>
        <fullName evidence="2">7TM GPCR serpentine receptor class x (Srx) domain-containing protein</fullName>
    </recommendedName>
</protein>
<dbReference type="Proteomes" id="UP001176961">
    <property type="component" value="Unassembled WGS sequence"/>
</dbReference>
<evidence type="ECO:0000259" key="2">
    <source>
        <dbReference type="Pfam" id="PF10328"/>
    </source>
</evidence>
<dbReference type="Pfam" id="PF10328">
    <property type="entry name" value="7TM_GPCR_Srx"/>
    <property type="match status" value="1"/>
</dbReference>
<gene>
    <name evidence="3" type="ORF">CYNAS_LOCUS142</name>
</gene>
<evidence type="ECO:0000313" key="4">
    <source>
        <dbReference type="Proteomes" id="UP001176961"/>
    </source>
</evidence>
<keyword evidence="1" id="KW-0472">Membrane</keyword>
<evidence type="ECO:0000313" key="3">
    <source>
        <dbReference type="EMBL" id="CAJ0588159.1"/>
    </source>
</evidence>
<name>A0AA36GDD9_CYLNA</name>
<dbReference type="InterPro" id="IPR019430">
    <property type="entry name" value="7TM_GPCR_serpentine_rcpt_Srx"/>
</dbReference>
<feature type="domain" description="7TM GPCR serpentine receptor class x (Srx)" evidence="2">
    <location>
        <begin position="26"/>
        <end position="80"/>
    </location>
</feature>
<proteinExistence type="predicted"/>
<sequence>MSDDTTIEPTLIVKISYRELAALASFLVAAIGSYCHWFTFICILRGFTQRTPFFLFIASQSLAEATLLSCFVFYYPPMVL</sequence>